<dbReference type="GO" id="GO:0006310">
    <property type="term" value="P:DNA recombination"/>
    <property type="evidence" value="ECO:0007669"/>
    <property type="project" value="UniProtKB-KW"/>
</dbReference>
<dbReference type="CDD" id="cd00796">
    <property type="entry name" value="INT_Rci_Hp1_C"/>
    <property type="match status" value="1"/>
</dbReference>
<evidence type="ECO:0000313" key="7">
    <source>
        <dbReference type="EMBL" id="MBU2787483.1"/>
    </source>
</evidence>
<protein>
    <submittedName>
        <fullName evidence="7">Site-specific integrase</fullName>
    </submittedName>
</protein>
<evidence type="ECO:0000259" key="5">
    <source>
        <dbReference type="PROSITE" id="PS51898"/>
    </source>
</evidence>
<dbReference type="InterPro" id="IPR011010">
    <property type="entry name" value="DNA_brk_join_enz"/>
</dbReference>
<dbReference type="InterPro" id="IPR044068">
    <property type="entry name" value="CB"/>
</dbReference>
<keyword evidence="3" id="KW-0233">DNA recombination</keyword>
<feature type="non-terminal residue" evidence="7">
    <location>
        <position position="227"/>
    </location>
</feature>
<dbReference type="InterPro" id="IPR002104">
    <property type="entry name" value="Integrase_catalytic"/>
</dbReference>
<dbReference type="PANTHER" id="PTHR30349">
    <property type="entry name" value="PHAGE INTEGRASE-RELATED"/>
    <property type="match status" value="1"/>
</dbReference>
<dbReference type="InterPro" id="IPR050090">
    <property type="entry name" value="Tyrosine_recombinase_XerCD"/>
</dbReference>
<keyword evidence="1" id="KW-0229">DNA integration</keyword>
<dbReference type="InterPro" id="IPR010998">
    <property type="entry name" value="Integrase_recombinase_N"/>
</dbReference>
<dbReference type="Gene3D" id="1.10.443.10">
    <property type="entry name" value="Intergrase catalytic core"/>
    <property type="match status" value="1"/>
</dbReference>
<feature type="non-terminal residue" evidence="7">
    <location>
        <position position="1"/>
    </location>
</feature>
<keyword evidence="2 4" id="KW-0238">DNA-binding</keyword>
<sequence length="227" mass="25060">EIRSVDVAGVIKEMEGEGKSENTIRLHLAVLSHLFTVAQSDWGMESLENPVARVRKPKLPKGRERRVKEGEFGAILAAADMRMAVLIVLAVETAMRREELASLTWENVDLQSRSLFLPKTKNGEPRTVPLSPAAIESLSMLPVKTSGSVFDLTSDGIDSAWGRARAAAGIPGGWGEDALHLHDLRHEATSRFFERTDLDLMEIRAITGHKSLQMLARYTHLRTANLA</sequence>
<dbReference type="Pfam" id="PF00589">
    <property type="entry name" value="Phage_integrase"/>
    <property type="match status" value="1"/>
</dbReference>
<evidence type="ECO:0000313" key="8">
    <source>
        <dbReference type="Proteomes" id="UP001197378"/>
    </source>
</evidence>
<evidence type="ECO:0000256" key="4">
    <source>
        <dbReference type="PROSITE-ProRule" id="PRU01248"/>
    </source>
</evidence>
<gene>
    <name evidence="7" type="ORF">HFQ13_04530</name>
</gene>
<evidence type="ECO:0000256" key="2">
    <source>
        <dbReference type="ARBA" id="ARBA00023125"/>
    </source>
</evidence>
<proteinExistence type="predicted"/>
<dbReference type="Proteomes" id="UP001197378">
    <property type="component" value="Unassembled WGS sequence"/>
</dbReference>
<comment type="caution">
    <text evidence="7">The sequence shown here is derived from an EMBL/GenBank/DDBJ whole genome shotgun (WGS) entry which is preliminary data.</text>
</comment>
<dbReference type="GO" id="GO:0003677">
    <property type="term" value="F:DNA binding"/>
    <property type="evidence" value="ECO:0007669"/>
    <property type="project" value="UniProtKB-UniRule"/>
</dbReference>
<dbReference type="SUPFAM" id="SSF56349">
    <property type="entry name" value="DNA breaking-rejoining enzymes"/>
    <property type="match status" value="1"/>
</dbReference>
<dbReference type="PROSITE" id="PS51900">
    <property type="entry name" value="CB"/>
    <property type="match status" value="1"/>
</dbReference>
<dbReference type="Gene3D" id="1.10.150.130">
    <property type="match status" value="1"/>
</dbReference>
<accession>A0AAE2YP76</accession>
<dbReference type="AlphaFoldDB" id="A0AAE2YP76"/>
<evidence type="ECO:0000256" key="3">
    <source>
        <dbReference type="ARBA" id="ARBA00023172"/>
    </source>
</evidence>
<feature type="domain" description="Tyr recombinase" evidence="5">
    <location>
        <begin position="58"/>
        <end position="227"/>
    </location>
</feature>
<dbReference type="GO" id="GO:0015074">
    <property type="term" value="P:DNA integration"/>
    <property type="evidence" value="ECO:0007669"/>
    <property type="project" value="UniProtKB-KW"/>
</dbReference>
<dbReference type="InterPro" id="IPR013762">
    <property type="entry name" value="Integrase-like_cat_sf"/>
</dbReference>
<organism evidence="7 8">
    <name type="scientific">Igneacidithiobacillus copahuensis</name>
    <dbReference type="NCBI Taxonomy" id="2724909"/>
    <lineage>
        <taxon>Bacteria</taxon>
        <taxon>Pseudomonadati</taxon>
        <taxon>Pseudomonadota</taxon>
        <taxon>Acidithiobacillia</taxon>
        <taxon>Acidithiobacillales</taxon>
        <taxon>Acidithiobacillaceae</taxon>
        <taxon>Igneacidithiobacillus</taxon>
    </lineage>
</organism>
<keyword evidence="8" id="KW-1185">Reference proteome</keyword>
<dbReference type="EMBL" id="JAAXYO010000041">
    <property type="protein sequence ID" value="MBU2787483.1"/>
    <property type="molecule type" value="Genomic_DNA"/>
</dbReference>
<name>A0AAE2YP76_9PROT</name>
<reference evidence="7" key="1">
    <citation type="journal article" date="2021" name="ISME J.">
        <title>Genomic evolution of the class Acidithiobacillia: deep-branching Proteobacteria living in extreme acidic conditions.</title>
        <authorList>
            <person name="Moya-Beltran A."/>
            <person name="Beard S."/>
            <person name="Rojas-Villalobos C."/>
            <person name="Issotta F."/>
            <person name="Gallardo Y."/>
            <person name="Ulloa R."/>
            <person name="Giaveno A."/>
            <person name="Degli Esposti M."/>
            <person name="Johnson D.B."/>
            <person name="Quatrini R."/>
        </authorList>
    </citation>
    <scope>NUCLEOTIDE SEQUENCE</scope>
    <source>
        <strain evidence="7">VAN18-1</strain>
    </source>
</reference>
<dbReference type="PROSITE" id="PS51898">
    <property type="entry name" value="TYR_RECOMBINASE"/>
    <property type="match status" value="1"/>
</dbReference>
<evidence type="ECO:0000256" key="1">
    <source>
        <dbReference type="ARBA" id="ARBA00022908"/>
    </source>
</evidence>
<dbReference type="PANTHER" id="PTHR30349:SF94">
    <property type="entry name" value="INTEGRASE_RECOMBINASE HI_1414-RELATED"/>
    <property type="match status" value="1"/>
</dbReference>
<dbReference type="RefSeq" id="WP_215885399.1">
    <property type="nucleotide sequence ID" value="NZ_JAAXYO010000041.1"/>
</dbReference>
<evidence type="ECO:0000259" key="6">
    <source>
        <dbReference type="PROSITE" id="PS51900"/>
    </source>
</evidence>
<feature type="domain" description="Core-binding (CB)" evidence="6">
    <location>
        <begin position="1"/>
        <end position="39"/>
    </location>
</feature>